<dbReference type="Pfam" id="PF08584">
    <property type="entry name" value="Ribonuc_P_40"/>
    <property type="match status" value="1"/>
</dbReference>
<keyword evidence="2" id="KW-1185">Reference proteome</keyword>
<dbReference type="OrthoDB" id="527688at2759"/>
<dbReference type="GO" id="GO:0030681">
    <property type="term" value="C:multimeric ribonuclease P complex"/>
    <property type="evidence" value="ECO:0007669"/>
    <property type="project" value="TreeGrafter"/>
</dbReference>
<protein>
    <submittedName>
        <fullName evidence="1">Uncharacterized protein mot31</fullName>
    </submittedName>
</protein>
<evidence type="ECO:0000313" key="2">
    <source>
        <dbReference type="Proteomes" id="UP000001058"/>
    </source>
</evidence>
<dbReference type="GO" id="GO:0000172">
    <property type="term" value="C:ribonuclease MRP complex"/>
    <property type="evidence" value="ECO:0007669"/>
    <property type="project" value="TreeGrafter"/>
</dbReference>
<dbReference type="AlphaFoldDB" id="D8U6T3"/>
<dbReference type="InterPro" id="IPR013893">
    <property type="entry name" value="RNase_P_Rpp40"/>
</dbReference>
<dbReference type="GO" id="GO:0000447">
    <property type="term" value="P:endonucleolytic cleavage in ITS1 to separate SSU-rRNA from 5.8S rRNA and LSU-rRNA from tricistronic rRNA transcript (SSU-rRNA, 5.8S rRNA, LSU-rRNA)"/>
    <property type="evidence" value="ECO:0007669"/>
    <property type="project" value="TreeGrafter"/>
</dbReference>
<dbReference type="GO" id="GO:0004526">
    <property type="term" value="F:ribonuclease P activity"/>
    <property type="evidence" value="ECO:0007669"/>
    <property type="project" value="TreeGrafter"/>
</dbReference>
<proteinExistence type="predicted"/>
<dbReference type="PANTHER" id="PTHR15396:SF1">
    <property type="entry name" value="RIBONUCLEASE P PROTEIN SUBUNIT P40"/>
    <property type="match status" value="1"/>
</dbReference>
<dbReference type="RefSeq" id="XP_002954417.1">
    <property type="nucleotide sequence ID" value="XM_002954371.1"/>
</dbReference>
<sequence>MPSKQGPRLYWRLSNLEHPNADLEKTVKDHLLNHAIQVLLPYDTVDKELQEELDVQLVTMLPPDEGYQVIRASLADILAQVLNTGVILQEDTTLQALSLADRLESNHAVAITPDGMLHLATSGEVHARLGLTGVHSPSNPDRYNISLDLRSKSLQPGQDRYAQVLSKVRTVFPAQAFILRLEVKGELQEIGLPPEALTPSYGTEAWLPLESTARTQPGLMLPPLSRDTFEQLGREGDWQLRRAITGLHTWLGALACGQGHTLCNDLLPDEVMPLQLVDEPLPSREEQDRRLLGTMVSRMWKGMISQKQVLDVMKATSAMVVAKQVPWAAVHVWGFADTPVAWRGLEHGTAWGGAGESNYTVVFLGSGDYCIYKALGPEDMNFSS</sequence>
<accession>D8U6T3</accession>
<dbReference type="EMBL" id="GL378363">
    <property type="protein sequence ID" value="EFJ44567.1"/>
    <property type="molecule type" value="Genomic_DNA"/>
</dbReference>
<name>D8U6T3_VOLCA</name>
<dbReference type="GO" id="GO:0000171">
    <property type="term" value="F:ribonuclease MRP activity"/>
    <property type="evidence" value="ECO:0007669"/>
    <property type="project" value="TreeGrafter"/>
</dbReference>
<dbReference type="PANTHER" id="PTHR15396">
    <property type="entry name" value="RIBONUCLEASE P PROTEIN SUBUNIT P40"/>
    <property type="match status" value="1"/>
</dbReference>
<dbReference type="GO" id="GO:0001682">
    <property type="term" value="P:tRNA 5'-leader removal"/>
    <property type="evidence" value="ECO:0007669"/>
    <property type="project" value="InterPro"/>
</dbReference>
<dbReference type="STRING" id="3068.D8U6T3"/>
<dbReference type="GeneID" id="9624562"/>
<dbReference type="KEGG" id="vcn:VOLCADRAFT_118706"/>
<evidence type="ECO:0000313" key="1">
    <source>
        <dbReference type="EMBL" id="EFJ44567.1"/>
    </source>
</evidence>
<reference evidence="1 2" key="1">
    <citation type="journal article" date="2010" name="Science">
        <title>Genomic analysis of organismal complexity in the multicellular green alga Volvox carteri.</title>
        <authorList>
            <person name="Prochnik S.E."/>
            <person name="Umen J."/>
            <person name="Nedelcu A.M."/>
            <person name="Hallmann A."/>
            <person name="Miller S.M."/>
            <person name="Nishii I."/>
            <person name="Ferris P."/>
            <person name="Kuo A."/>
            <person name="Mitros T."/>
            <person name="Fritz-Laylin L.K."/>
            <person name="Hellsten U."/>
            <person name="Chapman J."/>
            <person name="Simakov O."/>
            <person name="Rensing S.A."/>
            <person name="Terry A."/>
            <person name="Pangilinan J."/>
            <person name="Kapitonov V."/>
            <person name="Jurka J."/>
            <person name="Salamov A."/>
            <person name="Shapiro H."/>
            <person name="Schmutz J."/>
            <person name="Grimwood J."/>
            <person name="Lindquist E."/>
            <person name="Lucas S."/>
            <person name="Grigoriev I.V."/>
            <person name="Schmitt R."/>
            <person name="Kirk D."/>
            <person name="Rokhsar D.S."/>
        </authorList>
    </citation>
    <scope>NUCLEOTIDE SEQUENCE [LARGE SCALE GENOMIC DNA]</scope>
    <source>
        <strain evidence="2">f. Nagariensis / Eve</strain>
    </source>
</reference>
<organism evidence="2">
    <name type="scientific">Volvox carteri f. nagariensis</name>
    <dbReference type="NCBI Taxonomy" id="3068"/>
    <lineage>
        <taxon>Eukaryota</taxon>
        <taxon>Viridiplantae</taxon>
        <taxon>Chlorophyta</taxon>
        <taxon>core chlorophytes</taxon>
        <taxon>Chlorophyceae</taxon>
        <taxon>CS clade</taxon>
        <taxon>Chlamydomonadales</taxon>
        <taxon>Volvocaceae</taxon>
        <taxon>Volvox</taxon>
    </lineage>
</organism>
<dbReference type="Proteomes" id="UP000001058">
    <property type="component" value="Unassembled WGS sequence"/>
</dbReference>
<gene>
    <name evidence="1" type="primary">mot31</name>
    <name evidence="1" type="ORF">VOLCADRAFT_118706</name>
</gene>
<dbReference type="InParanoid" id="D8U6T3"/>